<dbReference type="RefSeq" id="XP_022635941.1">
    <property type="nucleotide sequence ID" value="XM_022780220.1"/>
</dbReference>
<dbReference type="SUPFAM" id="SSF56112">
    <property type="entry name" value="Protein kinase-like (PK-like)"/>
    <property type="match status" value="1"/>
</dbReference>
<name>A0A3Q0EXQ3_VIGRR</name>
<dbReference type="InterPro" id="IPR011009">
    <property type="entry name" value="Kinase-like_dom_sf"/>
</dbReference>
<dbReference type="InterPro" id="IPR050235">
    <property type="entry name" value="CK1_Ser-Thr_kinase"/>
</dbReference>
<evidence type="ECO:0000256" key="1">
    <source>
        <dbReference type="ARBA" id="ARBA00005926"/>
    </source>
</evidence>
<gene>
    <name evidence="3" type="primary">LOC106760264</name>
</gene>
<dbReference type="KEGG" id="vra:106760264"/>
<protein>
    <submittedName>
        <fullName evidence="3">Casein kinase 1-like protein 1</fullName>
    </submittedName>
</protein>
<comment type="similarity">
    <text evidence="1">Belongs to the protein kinase superfamily. CK1 Ser/Thr protein kinase family. Casein kinase I subfamily.</text>
</comment>
<dbReference type="PANTHER" id="PTHR11909">
    <property type="entry name" value="CASEIN KINASE-RELATED"/>
    <property type="match status" value="1"/>
</dbReference>
<reference evidence="3" key="2">
    <citation type="submission" date="2025-08" db="UniProtKB">
        <authorList>
            <consortium name="RefSeq"/>
        </authorList>
    </citation>
    <scope>IDENTIFICATION</scope>
    <source>
        <tissue evidence="3">Leaf</tissue>
    </source>
</reference>
<evidence type="ECO:0000313" key="3">
    <source>
        <dbReference type="RefSeq" id="XP_022635941.1"/>
    </source>
</evidence>
<dbReference type="STRING" id="3916.A0A3Q0EXQ3"/>
<proteinExistence type="inferred from homology"/>
<organism evidence="2 3">
    <name type="scientific">Vigna radiata var. radiata</name>
    <name type="common">Mung bean</name>
    <name type="synonym">Phaseolus aureus</name>
    <dbReference type="NCBI Taxonomy" id="3916"/>
    <lineage>
        <taxon>Eukaryota</taxon>
        <taxon>Viridiplantae</taxon>
        <taxon>Streptophyta</taxon>
        <taxon>Embryophyta</taxon>
        <taxon>Tracheophyta</taxon>
        <taxon>Spermatophyta</taxon>
        <taxon>Magnoliopsida</taxon>
        <taxon>eudicotyledons</taxon>
        <taxon>Gunneridae</taxon>
        <taxon>Pentapetalae</taxon>
        <taxon>rosids</taxon>
        <taxon>fabids</taxon>
        <taxon>Fabales</taxon>
        <taxon>Fabaceae</taxon>
        <taxon>Papilionoideae</taxon>
        <taxon>50 kb inversion clade</taxon>
        <taxon>NPAAA clade</taxon>
        <taxon>indigoferoid/millettioid clade</taxon>
        <taxon>Phaseoleae</taxon>
        <taxon>Vigna</taxon>
    </lineage>
</organism>
<dbReference type="Proteomes" id="UP000087766">
    <property type="component" value="Chromosome 5"/>
</dbReference>
<evidence type="ECO:0000313" key="2">
    <source>
        <dbReference type="Proteomes" id="UP000087766"/>
    </source>
</evidence>
<sequence length="212" mass="24090">MGLGRRANQVYIIDFGLAKKYTDTSTHQHIPYSLPWQGLKAGTKKQKYEKISEKKVSTSIESLYHGYPSEFASYFHYCLSLRFDDKLDYAYLKRLMCDLFIREGLSLVLLFLFLRAQNFPQHSNSNSKPPSPDLLDCISRLLLLRHLASLNGLCFPFSDPLTSGVPGERIECVLIVSWDCSQGVKRVVIVLCMAISGWVDTWALFKLPTAEA</sequence>
<dbReference type="GeneID" id="106760264"/>
<reference evidence="2" key="1">
    <citation type="journal article" date="2014" name="Nat. Commun.">
        <title>Genome sequence of mungbean and insights into evolution within Vigna species.</title>
        <authorList>
            <person name="Kang Y.J."/>
            <person name="Kim S.K."/>
            <person name="Kim M.Y."/>
            <person name="Lestari P."/>
            <person name="Kim K.H."/>
            <person name="Ha B.K."/>
            <person name="Jun T.H."/>
            <person name="Hwang W.J."/>
            <person name="Lee T."/>
            <person name="Lee J."/>
            <person name="Shim S."/>
            <person name="Yoon M.Y."/>
            <person name="Jang Y.E."/>
            <person name="Han K.S."/>
            <person name="Taeprayoon P."/>
            <person name="Yoon N."/>
            <person name="Somta P."/>
            <person name="Tanya P."/>
            <person name="Kim K.S."/>
            <person name="Gwag J.G."/>
            <person name="Moon J.K."/>
            <person name="Lee Y.H."/>
            <person name="Park B.S."/>
            <person name="Bombarely A."/>
            <person name="Doyle J.J."/>
            <person name="Jackson S.A."/>
            <person name="Schafleitner R."/>
            <person name="Srinives P."/>
            <person name="Varshney R.K."/>
            <person name="Lee S.H."/>
        </authorList>
    </citation>
    <scope>NUCLEOTIDE SEQUENCE [LARGE SCALE GENOMIC DNA]</scope>
    <source>
        <strain evidence="2">cv. VC1973A</strain>
    </source>
</reference>
<accession>A0A3Q0EXQ3</accession>
<dbReference type="AlphaFoldDB" id="A0A3Q0EXQ3"/>
<dbReference type="Gene3D" id="1.10.510.10">
    <property type="entry name" value="Transferase(Phosphotransferase) domain 1"/>
    <property type="match status" value="2"/>
</dbReference>
<keyword evidence="2" id="KW-1185">Reference proteome</keyword>
<dbReference type="OrthoDB" id="5800476at2759"/>